<dbReference type="SUPFAM" id="SSF48452">
    <property type="entry name" value="TPR-like"/>
    <property type="match status" value="2"/>
</dbReference>
<dbReference type="Pfam" id="PF13432">
    <property type="entry name" value="TPR_16"/>
    <property type="match status" value="1"/>
</dbReference>
<comment type="caution">
    <text evidence="1">The sequence shown here is derived from an EMBL/GenBank/DDBJ whole genome shotgun (WGS) entry which is preliminary data.</text>
</comment>
<proteinExistence type="predicted"/>
<evidence type="ECO:0000313" key="2">
    <source>
        <dbReference type="Proteomes" id="UP000254912"/>
    </source>
</evidence>
<dbReference type="KEGG" id="wso:WSWS_00995"/>
<dbReference type="SMART" id="SM00028">
    <property type="entry name" value="TPR"/>
    <property type="match status" value="2"/>
</dbReference>
<dbReference type="EMBL" id="QRAS01000001">
    <property type="protein sequence ID" value="RDL12189.1"/>
    <property type="molecule type" value="Genomic_DNA"/>
</dbReference>
<dbReference type="InterPro" id="IPR011990">
    <property type="entry name" value="TPR-like_helical_dom_sf"/>
</dbReference>
<keyword evidence="2" id="KW-1185">Reference proteome</keyword>
<dbReference type="GeneID" id="94546187"/>
<accession>A0A288QN80</accession>
<dbReference type="RefSeq" id="WP_070230240.1">
    <property type="nucleotide sequence ID" value="NZ_BJYO01000002.1"/>
</dbReference>
<reference evidence="1 2" key="1">
    <citation type="submission" date="2018-07" db="EMBL/GenBank/DDBJ databases">
        <title>Genomic Encyclopedia of Type Strains, Phase III (KMG-III): the genomes of soil and plant-associated and newly described type strains.</title>
        <authorList>
            <person name="Whitman W."/>
        </authorList>
    </citation>
    <scope>NUCLEOTIDE SEQUENCE [LARGE SCALE GENOMIC DNA]</scope>
    <source>
        <strain evidence="1 2">CECT 7031</strain>
    </source>
</reference>
<dbReference type="InterPro" id="IPR019734">
    <property type="entry name" value="TPR_rpt"/>
</dbReference>
<dbReference type="Gene3D" id="1.25.40.10">
    <property type="entry name" value="Tetratricopeptide repeat domain"/>
    <property type="match status" value="2"/>
</dbReference>
<protein>
    <submittedName>
        <fullName evidence="1">Tetratricopeptide repeat protein</fullName>
    </submittedName>
</protein>
<organism evidence="1 2">
    <name type="scientific">Weissella soli</name>
    <dbReference type="NCBI Taxonomy" id="155866"/>
    <lineage>
        <taxon>Bacteria</taxon>
        <taxon>Bacillati</taxon>
        <taxon>Bacillota</taxon>
        <taxon>Bacilli</taxon>
        <taxon>Lactobacillales</taxon>
        <taxon>Lactobacillaceae</taxon>
        <taxon>Weissella</taxon>
    </lineage>
</organism>
<dbReference type="Proteomes" id="UP000254912">
    <property type="component" value="Unassembled WGS sequence"/>
</dbReference>
<evidence type="ECO:0000313" key="1">
    <source>
        <dbReference type="EMBL" id="RDL12189.1"/>
    </source>
</evidence>
<sequence>MTEQTGLQTDMQKLVAAIEATPQNWPAYVDLVNVLIVSENYLEAEELGLKSLGIFADNFAAVQQLNYAVGNLYYAVGAYDKANEFFGKIADATLLHDATMMQAQAFYAKNDFKQALVFALTGVEQVADDEAAIILLGNIWLGLQDLTQAAAAFEKALALNSKSFDANFGRGLVQTVHGEPGNHWLATAQAIDGDRYQNQAQRLDEIAQLLAGSKNE</sequence>
<dbReference type="PROSITE" id="PS50005">
    <property type="entry name" value="TPR"/>
    <property type="match status" value="1"/>
</dbReference>
<name>A0A288QN80_9LACO</name>
<dbReference type="AlphaFoldDB" id="A0A288QN80"/>
<gene>
    <name evidence="1" type="ORF">DFP99_0624</name>
</gene>